<name>A0ABN6F8H8_9BACT</name>
<evidence type="ECO:0000256" key="7">
    <source>
        <dbReference type="PIRNR" id="PIRNR006621"/>
    </source>
</evidence>
<evidence type="ECO:0000256" key="5">
    <source>
        <dbReference type="ARBA" id="ARBA00022857"/>
    </source>
</evidence>
<accession>A0ABN6F8H8</accession>
<evidence type="ECO:0000256" key="2">
    <source>
        <dbReference type="ARBA" id="ARBA00022630"/>
    </source>
</evidence>
<dbReference type="EMBL" id="AP024488">
    <property type="protein sequence ID" value="BCS98086.1"/>
    <property type="molecule type" value="Genomic_DNA"/>
</dbReference>
<evidence type="ECO:0000313" key="9">
    <source>
        <dbReference type="EMBL" id="BCS98086.1"/>
    </source>
</evidence>
<feature type="domain" description="DUS-like FMN-binding" evidence="8">
    <location>
        <begin position="19"/>
        <end position="255"/>
    </location>
</feature>
<dbReference type="SUPFAM" id="SSF51395">
    <property type="entry name" value="FMN-linked oxidoreductases"/>
    <property type="match status" value="1"/>
</dbReference>
<comment type="cofactor">
    <cofactor evidence="1 7">
        <name>FMN</name>
        <dbReference type="ChEBI" id="CHEBI:58210"/>
    </cofactor>
</comment>
<dbReference type="InterPro" id="IPR001269">
    <property type="entry name" value="DUS_fam"/>
</dbReference>
<keyword evidence="6 7" id="KW-0560">Oxidoreductase</keyword>
<dbReference type="EC" id="1.3.1.-" evidence="7"/>
<organism evidence="9 10">
    <name type="scientific">Desulfoluna limicola</name>
    <dbReference type="NCBI Taxonomy" id="2810562"/>
    <lineage>
        <taxon>Bacteria</taxon>
        <taxon>Pseudomonadati</taxon>
        <taxon>Thermodesulfobacteriota</taxon>
        <taxon>Desulfobacteria</taxon>
        <taxon>Desulfobacterales</taxon>
        <taxon>Desulfolunaceae</taxon>
        <taxon>Desulfoluna</taxon>
    </lineage>
</organism>
<dbReference type="InterPro" id="IPR018517">
    <property type="entry name" value="tRNA_hU_synthase_CS"/>
</dbReference>
<dbReference type="PANTHER" id="PTHR45846">
    <property type="entry name" value="TRNA-DIHYDROURIDINE(47) SYNTHASE [NAD(P)(+)]-LIKE"/>
    <property type="match status" value="1"/>
</dbReference>
<dbReference type="Pfam" id="PF01207">
    <property type="entry name" value="Dus"/>
    <property type="match status" value="1"/>
</dbReference>
<gene>
    <name evidence="9" type="ORF">DSLASN_37180</name>
</gene>
<dbReference type="PIRSF" id="PIRSF006621">
    <property type="entry name" value="Dus"/>
    <property type="match status" value="1"/>
</dbReference>
<keyword evidence="4 7" id="KW-0819">tRNA processing</keyword>
<keyword evidence="5" id="KW-0521">NADP</keyword>
<evidence type="ECO:0000256" key="1">
    <source>
        <dbReference type="ARBA" id="ARBA00001917"/>
    </source>
</evidence>
<keyword evidence="2 7" id="KW-0285">Flavoprotein</keyword>
<comment type="function">
    <text evidence="7">Catalyzes the synthesis of 5,6-dihydrouridine (D), a modified base found in the D-loop of most tRNAs, via the reduction of the C5-C6 double bond in target uridines.</text>
</comment>
<evidence type="ECO:0000313" key="10">
    <source>
        <dbReference type="Proteomes" id="UP001320148"/>
    </source>
</evidence>
<evidence type="ECO:0000256" key="3">
    <source>
        <dbReference type="ARBA" id="ARBA00022643"/>
    </source>
</evidence>
<dbReference type="Proteomes" id="UP001320148">
    <property type="component" value="Chromosome"/>
</dbReference>
<sequence length="334" mass="36959">MINTPITIGGKEIPNRLFLAPLAGLGHVAMRQIIDEFGSCGLLFSEMCSAKAVPQENREISPMFRWRDEEASRLVMQIFGATPLEMALAAERIEREGLFGVDINFGCSVSGICKKESGAAVLKDPDRAEAIVREVRKAVNIPLFVKYRTGWKDDPAFAAEMGKRFEGAGADALVFHPRVSPDRRSRPPKWHHIKAVKEAVTIPVFGNGNVFTHSDLTRIVETTSCDGVSLGRIAIARPFVFAEMLEGKSFGPNIYPQVALRFLDLVEEAFSEGYAVRLYKKFALYFAANFKFGHPVFKQLAYADTLDGLRENIHATFASPLELSSTPNLNLFTG</sequence>
<keyword evidence="10" id="KW-1185">Reference proteome</keyword>
<dbReference type="CDD" id="cd02801">
    <property type="entry name" value="DUS_like_FMN"/>
    <property type="match status" value="1"/>
</dbReference>
<evidence type="ECO:0000259" key="8">
    <source>
        <dbReference type="Pfam" id="PF01207"/>
    </source>
</evidence>
<reference evidence="9 10" key="1">
    <citation type="submission" date="2021-02" db="EMBL/GenBank/DDBJ databases">
        <title>Complete genome of Desulfoluna sp. strain ASN36.</title>
        <authorList>
            <person name="Takahashi A."/>
            <person name="Kojima H."/>
            <person name="Fukui M."/>
        </authorList>
    </citation>
    <scope>NUCLEOTIDE SEQUENCE [LARGE SCALE GENOMIC DNA]</scope>
    <source>
        <strain evidence="9 10">ASN36</strain>
    </source>
</reference>
<evidence type="ECO:0000256" key="6">
    <source>
        <dbReference type="ARBA" id="ARBA00023002"/>
    </source>
</evidence>
<protein>
    <recommendedName>
        <fullName evidence="7">tRNA-dihydrouridine synthase</fullName>
        <ecNumber evidence="7">1.3.1.-</ecNumber>
    </recommendedName>
</protein>
<dbReference type="Gene3D" id="3.20.20.70">
    <property type="entry name" value="Aldolase class I"/>
    <property type="match status" value="1"/>
</dbReference>
<evidence type="ECO:0000256" key="4">
    <source>
        <dbReference type="ARBA" id="ARBA00022694"/>
    </source>
</evidence>
<dbReference type="InterPro" id="IPR035587">
    <property type="entry name" value="DUS-like_FMN-bd"/>
</dbReference>
<dbReference type="PANTHER" id="PTHR45846:SF1">
    <property type="entry name" value="TRNA-DIHYDROURIDINE(47) SYNTHASE [NAD(P)(+)]-LIKE"/>
    <property type="match status" value="1"/>
</dbReference>
<dbReference type="PROSITE" id="PS01136">
    <property type="entry name" value="UPF0034"/>
    <property type="match status" value="1"/>
</dbReference>
<proteinExistence type="inferred from homology"/>
<comment type="similarity">
    <text evidence="7">Belongs to the dus family.</text>
</comment>
<keyword evidence="3 7" id="KW-0288">FMN</keyword>
<dbReference type="InterPro" id="IPR013785">
    <property type="entry name" value="Aldolase_TIM"/>
</dbReference>